<evidence type="ECO:0000256" key="16">
    <source>
        <dbReference type="SAM" id="Phobius"/>
    </source>
</evidence>
<keyword evidence="7" id="KW-0999">Mitochondrion inner membrane</keyword>
<comment type="subcellular location">
    <subcellularLocation>
        <location evidence="1">Mitochondrion inner membrane</location>
        <topology evidence="1">Single-pass membrane protein</topology>
        <orientation evidence="1">Matrix side</orientation>
    </subcellularLocation>
</comment>
<dbReference type="InterPro" id="IPR036652">
    <property type="entry name" value="YjeF_N_dom_sf"/>
</dbReference>
<name>A0A1A6FWR6_NEOLE</name>
<evidence type="ECO:0000256" key="8">
    <source>
        <dbReference type="ARBA" id="ARBA00022982"/>
    </source>
</evidence>
<dbReference type="InterPro" id="IPR004443">
    <property type="entry name" value="YjeF_N_dom"/>
</dbReference>
<evidence type="ECO:0000256" key="9">
    <source>
        <dbReference type="ARBA" id="ARBA00022989"/>
    </source>
</evidence>
<evidence type="ECO:0000256" key="12">
    <source>
        <dbReference type="ARBA" id="ARBA00030328"/>
    </source>
</evidence>
<keyword evidence="10" id="KW-0496">Mitochondrion</keyword>
<dbReference type="PANTHER" id="PTHR12966:SF0">
    <property type="entry name" value="NADH DEHYDROGENASE [UBIQUINONE] 1 ALPHA SUBCOMPLEX SUBUNIT 13"/>
    <property type="match status" value="1"/>
</dbReference>
<dbReference type="Pfam" id="PF06212">
    <property type="entry name" value="GRIM-19"/>
    <property type="match status" value="1"/>
</dbReference>
<dbReference type="SUPFAM" id="SSF64153">
    <property type="entry name" value="YjeF N-terminal domain-like"/>
    <property type="match status" value="2"/>
</dbReference>
<dbReference type="InterPro" id="IPR009346">
    <property type="entry name" value="GRIM-19"/>
</dbReference>
<dbReference type="Gene3D" id="3.40.50.10260">
    <property type="entry name" value="YjeF N-terminal domain"/>
    <property type="match status" value="1"/>
</dbReference>
<reference evidence="18 19" key="1">
    <citation type="submission" date="2016-06" db="EMBL/GenBank/DDBJ databases">
        <title>The Draft Genome Sequence and Annotation of the Desert Woodrat Neotoma lepida.</title>
        <authorList>
            <person name="Campbell M."/>
            <person name="Oakeson K.F."/>
            <person name="Yandell M."/>
            <person name="Halpert J.R."/>
            <person name="Dearing D."/>
        </authorList>
    </citation>
    <scope>NUCLEOTIDE SEQUENCE [LARGE SCALE GENOMIC DNA]</scope>
    <source>
        <strain evidence="18">417</strain>
        <tissue evidence="18">Liver</tissue>
    </source>
</reference>
<evidence type="ECO:0000256" key="15">
    <source>
        <dbReference type="ARBA" id="ARBA00046797"/>
    </source>
</evidence>
<organism evidence="18 19">
    <name type="scientific">Neotoma lepida</name>
    <name type="common">Desert woodrat</name>
    <dbReference type="NCBI Taxonomy" id="56216"/>
    <lineage>
        <taxon>Eukaryota</taxon>
        <taxon>Metazoa</taxon>
        <taxon>Chordata</taxon>
        <taxon>Craniata</taxon>
        <taxon>Vertebrata</taxon>
        <taxon>Euteleostomi</taxon>
        <taxon>Mammalia</taxon>
        <taxon>Eutheria</taxon>
        <taxon>Euarchontoglires</taxon>
        <taxon>Glires</taxon>
        <taxon>Rodentia</taxon>
        <taxon>Myomorpha</taxon>
        <taxon>Muroidea</taxon>
        <taxon>Cricetidae</taxon>
        <taxon>Neotominae</taxon>
        <taxon>Neotoma</taxon>
    </lineage>
</organism>
<evidence type="ECO:0000313" key="18">
    <source>
        <dbReference type="EMBL" id="OBS58353.1"/>
    </source>
</evidence>
<evidence type="ECO:0000313" key="19">
    <source>
        <dbReference type="Proteomes" id="UP000092124"/>
    </source>
</evidence>
<keyword evidence="9 16" id="KW-1133">Transmembrane helix</keyword>
<comment type="subunit">
    <text evidence="15">Complex I is composed of 45 different subunits. Interacts with CARD15, but not with CARD4. Interacts with STAT3, but not with STAT1, STAT2 and STAT5A. Interacts with OLFM4.</text>
</comment>
<keyword evidence="6 16" id="KW-0812">Transmembrane</keyword>
<keyword evidence="5" id="KW-0679">Respiratory chain</keyword>
<keyword evidence="11 16" id="KW-0472">Membrane</keyword>
<evidence type="ECO:0000256" key="7">
    <source>
        <dbReference type="ARBA" id="ARBA00022792"/>
    </source>
</evidence>
<evidence type="ECO:0000256" key="11">
    <source>
        <dbReference type="ARBA" id="ARBA00023136"/>
    </source>
</evidence>
<gene>
    <name evidence="18" type="ORF">A6R68_10482</name>
</gene>
<keyword evidence="8" id="KW-0249">Electron transport</keyword>
<comment type="similarity">
    <text evidence="2">Belongs to the complex I NDUFA13 subunit family.</text>
</comment>
<evidence type="ECO:0000256" key="1">
    <source>
        <dbReference type="ARBA" id="ARBA00004298"/>
    </source>
</evidence>
<feature type="transmembrane region" description="Helical" evidence="16">
    <location>
        <begin position="30"/>
        <end position="50"/>
    </location>
</feature>
<dbReference type="GO" id="GO:0005743">
    <property type="term" value="C:mitochondrial inner membrane"/>
    <property type="evidence" value="ECO:0007669"/>
    <property type="project" value="UniProtKB-SubCell"/>
</dbReference>
<comment type="caution">
    <text evidence="18">The sequence shown here is derived from an EMBL/GenBank/DDBJ whole genome shotgun (WGS) entry which is preliminary data.</text>
</comment>
<feature type="domain" description="YjeF N-terminal" evidence="17">
    <location>
        <begin position="156"/>
        <end position="411"/>
    </location>
</feature>
<dbReference type="PANTHER" id="PTHR12966">
    <property type="entry name" value="NADH DEHYDROGENASE UBIQUINONE 1 ALPHA SUBCOMPLEX SUBUNIT 13"/>
    <property type="match status" value="1"/>
</dbReference>
<evidence type="ECO:0000259" key="17">
    <source>
        <dbReference type="PROSITE" id="PS51385"/>
    </source>
</evidence>
<comment type="function">
    <text evidence="14">Accessory subunit of the mitochondrial membrane respiratory chain NADH dehydrogenase (Complex I), that is believed not to be involved in catalysis. Complex I functions in the transfer of electrons from NADH to the respiratory chain. The immediate electron acceptor for the enzyme is believed to be ubiquinone. Involved in the interferon/all-trans-retinoic acid (IFN/RA) induced cell death. This apoptotic activity is inhibited by interaction with viral IRF1. Prevents the transactivation of STAT3 target genes. May play a role in CARD15-mediated innate mucosal responses and serve to regulate intestinal epithelial cell responses to microbes.</text>
</comment>
<dbReference type="Pfam" id="PF03853">
    <property type="entry name" value="YjeF_N"/>
    <property type="match status" value="2"/>
</dbReference>
<evidence type="ECO:0000256" key="13">
    <source>
        <dbReference type="ARBA" id="ARBA00031622"/>
    </source>
</evidence>
<dbReference type="GO" id="GO:0045271">
    <property type="term" value="C:respiratory chain complex I"/>
    <property type="evidence" value="ECO:0007669"/>
    <property type="project" value="UniProtKB-ARBA"/>
</dbReference>
<dbReference type="PROSITE" id="PS51385">
    <property type="entry name" value="YJEF_N"/>
    <property type="match status" value="1"/>
</dbReference>
<dbReference type="Proteomes" id="UP000092124">
    <property type="component" value="Unassembled WGS sequence"/>
</dbReference>
<dbReference type="EMBL" id="LZPO01116606">
    <property type="protein sequence ID" value="OBS58353.1"/>
    <property type="molecule type" value="Genomic_DNA"/>
</dbReference>
<proteinExistence type="inferred from homology"/>
<protein>
    <recommendedName>
        <fullName evidence="3">NADH dehydrogenase [ubiquinone] 1 alpha subcomplex subunit 13</fullName>
    </recommendedName>
    <alternativeName>
        <fullName evidence="13">Complex I-B16.6</fullName>
    </alternativeName>
    <alternativeName>
        <fullName evidence="12">NADH-ubiquinone oxidoreductase B16.6 subunit</fullName>
    </alternativeName>
</protein>
<evidence type="ECO:0000256" key="3">
    <source>
        <dbReference type="ARBA" id="ARBA00018192"/>
    </source>
</evidence>
<evidence type="ECO:0000256" key="10">
    <source>
        <dbReference type="ARBA" id="ARBA00023128"/>
    </source>
</evidence>
<sequence length="423" mass="47185">MAASKVKQDMPPPGGYGPIDYKRNLPRRGLSGYSMFAVGIGALLFGYWRIMKWNRERRRLQIEDLEARIALMPLFQAEMDRRTLQMLRENLEEEAVIMKDVPDWKVGESVFHTTRWVPPLPDELYGLRSKEELDNANFGFTWYTVLPDSACSTSEAAALERELLDEYRFGRQQLVELCGHASAVAVTKAFPLSSLSRKQRTVLVVCGPEQNGAVGLACARPVSYTHLDVYKRQGWGRETRTELGLGFRWGQEELGSRCSHHQTRFPQEYQPSIFCPARSADTLHRDLTTQCEKMDIPFLSFLPAEVRLIDDAYGLVVDAVLGPGVRPAEAGGPCARALATLKRLSIPLLPVFCPSGWDAESGGDAKDAVQPDVLVSFAAPKSCAGRFSGRHHFVAGRFVPDDVRRKFGLHLPKYPGTDCVAAL</sequence>
<evidence type="ECO:0000256" key="5">
    <source>
        <dbReference type="ARBA" id="ARBA00022660"/>
    </source>
</evidence>
<evidence type="ECO:0000256" key="4">
    <source>
        <dbReference type="ARBA" id="ARBA00022448"/>
    </source>
</evidence>
<evidence type="ECO:0000256" key="6">
    <source>
        <dbReference type="ARBA" id="ARBA00022692"/>
    </source>
</evidence>
<evidence type="ECO:0000256" key="2">
    <source>
        <dbReference type="ARBA" id="ARBA00007312"/>
    </source>
</evidence>
<accession>A0A1A6FWR6</accession>
<dbReference type="OrthoDB" id="10064708at2759"/>
<evidence type="ECO:0000256" key="14">
    <source>
        <dbReference type="ARBA" id="ARBA00045908"/>
    </source>
</evidence>
<dbReference type="AlphaFoldDB" id="A0A1A6FWR6"/>
<dbReference type="STRING" id="56216.A0A1A6FWR6"/>
<keyword evidence="4" id="KW-0813">Transport</keyword>
<keyword evidence="19" id="KW-1185">Reference proteome</keyword>